<feature type="region of interest" description="Disordered" evidence="1">
    <location>
        <begin position="1"/>
        <end position="31"/>
    </location>
</feature>
<proteinExistence type="predicted"/>
<evidence type="ECO:0000313" key="3">
    <source>
        <dbReference type="Proteomes" id="UP001063166"/>
    </source>
</evidence>
<dbReference type="AlphaFoldDB" id="A0A9P3UKW1"/>
<feature type="compositionally biased region" description="Basic residues" evidence="1">
    <location>
        <begin position="1"/>
        <end position="12"/>
    </location>
</feature>
<dbReference type="OrthoDB" id="2891411at2759"/>
<sequence length="321" mass="36056">MPPRKRSRKKAKAVQSEAHDEEEEVPRPALTGPVNVNTTGFSVLPAELLLEIISHIPCLPIPALPKDLESTYADRAKLSQMCRSLRRAFLPVVWERIETLRRNASAKSLATELIRQLEIVTVRDPSLAAYVKVVNVELTNYSCDTVMEEFARCLALFRNLETIQIFYTSGCPNVVDTQAAFKDRQFPSLRSVVIPDYAAAILPSCPGAQSVTWTSQMQVDSTIAWCPNIRRFSGCAHYPSPGRHVEWVNWHLVDGKVLANTLFLPTVYIIKTVGEARKPADDSTCRSSEHVIPRKVYERDLVMLDVRGTSNVSKRYLAYLA</sequence>
<evidence type="ECO:0008006" key="4">
    <source>
        <dbReference type="Google" id="ProtNLM"/>
    </source>
</evidence>
<name>A0A9P3UKW1_LYOSH</name>
<accession>A0A9P3UKW1</accession>
<organism evidence="2 3">
    <name type="scientific">Lyophyllum shimeji</name>
    <name type="common">Hon-shimeji</name>
    <name type="synonym">Tricholoma shimeji</name>
    <dbReference type="NCBI Taxonomy" id="47721"/>
    <lineage>
        <taxon>Eukaryota</taxon>
        <taxon>Fungi</taxon>
        <taxon>Dikarya</taxon>
        <taxon>Basidiomycota</taxon>
        <taxon>Agaricomycotina</taxon>
        <taxon>Agaricomycetes</taxon>
        <taxon>Agaricomycetidae</taxon>
        <taxon>Agaricales</taxon>
        <taxon>Tricholomatineae</taxon>
        <taxon>Lyophyllaceae</taxon>
        <taxon>Lyophyllum</taxon>
    </lineage>
</organism>
<dbReference type="EMBL" id="BRPK01000003">
    <property type="protein sequence ID" value="GLB36777.1"/>
    <property type="molecule type" value="Genomic_DNA"/>
</dbReference>
<dbReference type="Proteomes" id="UP001063166">
    <property type="component" value="Unassembled WGS sequence"/>
</dbReference>
<gene>
    <name evidence="2" type="ORF">LshimejAT787_0310640</name>
</gene>
<protein>
    <recommendedName>
        <fullName evidence="4">F-box domain-containing protein</fullName>
    </recommendedName>
</protein>
<keyword evidence="3" id="KW-1185">Reference proteome</keyword>
<evidence type="ECO:0000313" key="2">
    <source>
        <dbReference type="EMBL" id="GLB36777.1"/>
    </source>
</evidence>
<evidence type="ECO:0000256" key="1">
    <source>
        <dbReference type="SAM" id="MobiDB-lite"/>
    </source>
</evidence>
<reference evidence="2" key="1">
    <citation type="submission" date="2022-07" db="EMBL/GenBank/DDBJ databases">
        <title>The genome of Lyophyllum shimeji provides insight into the initial evolution of ectomycorrhizal fungal genome.</title>
        <authorList>
            <person name="Kobayashi Y."/>
            <person name="Shibata T."/>
            <person name="Hirakawa H."/>
            <person name="Shigenobu S."/>
            <person name="Nishiyama T."/>
            <person name="Yamada A."/>
            <person name="Hasebe M."/>
            <person name="Kawaguchi M."/>
        </authorList>
    </citation>
    <scope>NUCLEOTIDE SEQUENCE</scope>
    <source>
        <strain evidence="2">AT787</strain>
    </source>
</reference>
<comment type="caution">
    <text evidence="2">The sequence shown here is derived from an EMBL/GenBank/DDBJ whole genome shotgun (WGS) entry which is preliminary data.</text>
</comment>